<reference evidence="1 2" key="1">
    <citation type="journal article" date="2021" name="Int. J. Syst. Evol. Microbiol.">
        <title>Capnocytophaga periodontitidis sp. nov., isolated from subgingival plaque of periodontitis patient.</title>
        <authorList>
            <person name="Zhang Y."/>
            <person name="Qiao D."/>
            <person name="Shi W."/>
            <person name="Wu D."/>
            <person name="Cai M."/>
        </authorList>
    </citation>
    <scope>NUCLEOTIDE SEQUENCE [LARGE SCALE GENOMIC DNA]</scope>
    <source>
        <strain evidence="1 2">051621</strain>
    </source>
</reference>
<dbReference type="RefSeq" id="WP_198465816.1">
    <property type="nucleotide sequence ID" value="NZ_JAEFDC010000001.1"/>
</dbReference>
<evidence type="ECO:0000313" key="2">
    <source>
        <dbReference type="Proteomes" id="UP000641139"/>
    </source>
</evidence>
<gene>
    <name evidence="1" type="ORF">I7X30_02035</name>
</gene>
<sequence length="117" mass="13746">MKNKKDFFQEGQVAVEEQTLDGNLTALLYKYSYKRDIHLTTLINKDLKIEGDDAVDFLMEFSSVFDVTIDQFPIDDYFYSEGELSNLWIMKLLGLNKNKKPFYVYQLTEAIKLKKLI</sequence>
<dbReference type="Proteomes" id="UP000641139">
    <property type="component" value="Unassembled WGS sequence"/>
</dbReference>
<comment type="caution">
    <text evidence="1">The sequence shown here is derived from an EMBL/GenBank/DDBJ whole genome shotgun (WGS) entry which is preliminary data.</text>
</comment>
<protein>
    <submittedName>
        <fullName evidence="1">DUF1493 family protein</fullName>
    </submittedName>
</protein>
<dbReference type="Pfam" id="PF07377">
    <property type="entry name" value="DUF1493"/>
    <property type="match status" value="1"/>
</dbReference>
<organism evidence="1 2">
    <name type="scientific">Capnocytophaga periodontitidis</name>
    <dbReference type="NCBI Taxonomy" id="2795027"/>
    <lineage>
        <taxon>Bacteria</taxon>
        <taxon>Pseudomonadati</taxon>
        <taxon>Bacteroidota</taxon>
        <taxon>Flavobacteriia</taxon>
        <taxon>Flavobacteriales</taxon>
        <taxon>Flavobacteriaceae</taxon>
        <taxon>Capnocytophaga</taxon>
    </lineage>
</organism>
<keyword evidence="2" id="KW-1185">Reference proteome</keyword>
<dbReference type="EMBL" id="JAEFDC010000001">
    <property type="protein sequence ID" value="MBI1645845.1"/>
    <property type="molecule type" value="Genomic_DNA"/>
</dbReference>
<evidence type="ECO:0000313" key="1">
    <source>
        <dbReference type="EMBL" id="MBI1645845.1"/>
    </source>
</evidence>
<name>A0ABS0SJB3_9FLAO</name>
<proteinExistence type="predicted"/>
<accession>A0ABS0SJB3</accession>
<dbReference type="InterPro" id="IPR010862">
    <property type="entry name" value="DUF1493"/>
</dbReference>